<dbReference type="PROSITE" id="PS51677">
    <property type="entry name" value="NODB"/>
    <property type="match status" value="1"/>
</dbReference>
<dbReference type="Gene3D" id="3.20.20.370">
    <property type="entry name" value="Glycoside hydrolase/deacetylase"/>
    <property type="match status" value="1"/>
</dbReference>
<keyword evidence="1" id="KW-0472">Membrane</keyword>
<dbReference type="GO" id="GO:0016810">
    <property type="term" value="F:hydrolase activity, acting on carbon-nitrogen (but not peptide) bonds"/>
    <property type="evidence" value="ECO:0007669"/>
    <property type="project" value="InterPro"/>
</dbReference>
<dbReference type="OrthoDB" id="258610at2"/>
<dbReference type="Proteomes" id="UP000075737">
    <property type="component" value="Unassembled WGS sequence"/>
</dbReference>
<dbReference type="InterPro" id="IPR011330">
    <property type="entry name" value="Glyco_hydro/deAcase_b/a-brl"/>
</dbReference>
<dbReference type="PANTHER" id="PTHR10587">
    <property type="entry name" value="GLYCOSYL TRANSFERASE-RELATED"/>
    <property type="match status" value="1"/>
</dbReference>
<evidence type="ECO:0000259" key="2">
    <source>
        <dbReference type="PROSITE" id="PS51677"/>
    </source>
</evidence>
<dbReference type="CDD" id="cd10944">
    <property type="entry name" value="CE4_SmPgdA_like"/>
    <property type="match status" value="1"/>
</dbReference>
<dbReference type="InterPro" id="IPR050248">
    <property type="entry name" value="Polysacc_deacetylase_ArnD"/>
</dbReference>
<proteinExistence type="predicted"/>
<evidence type="ECO:0000313" key="3">
    <source>
        <dbReference type="EMBL" id="KYO66489.1"/>
    </source>
</evidence>
<name>A0A162MKG9_9FIRM</name>
<feature type="domain" description="NodB homology" evidence="2">
    <location>
        <begin position="93"/>
        <end position="287"/>
    </location>
</feature>
<evidence type="ECO:0000313" key="4">
    <source>
        <dbReference type="Proteomes" id="UP000075737"/>
    </source>
</evidence>
<evidence type="ECO:0000256" key="1">
    <source>
        <dbReference type="SAM" id="Phobius"/>
    </source>
</evidence>
<sequence>MDNKGRNYFYIVIAVILCVIFGFLMGFIYAFSERRNTKEVLSPGGAVDGQSFEDYYFGEVNTLIYNRLFPEKKNSTVEEEDRKSENGGKIKDKIAYLTFDDGPSKNTEKILEILKEEGIKATFFLVGYKESENTVINKIYEEGHSLGNHTFSHRYDKIYTSVDSFMSDLKKQEDLIYNLTGVRPKIIRFPGGSKNTVYLKTGPAGIMTEIKKKVKEEGYHYIDWNVVTGDATMPYPDKQTMLENLKRGVKNKKIAVVLLHDTDSKNLTVEILPEIIKILKSEGFKFDTINEKNMKFIENYVMQR</sequence>
<gene>
    <name evidence="3" type="primary">pgdA_1</name>
    <name evidence="3" type="ORF">ATZ99_11170</name>
</gene>
<keyword evidence="1" id="KW-1133">Transmembrane helix</keyword>
<dbReference type="RefSeq" id="WP_068748252.1">
    <property type="nucleotide sequence ID" value="NZ_LOHZ01000027.1"/>
</dbReference>
<dbReference type="PANTHER" id="PTHR10587:SF125">
    <property type="entry name" value="POLYSACCHARIDE DEACETYLASE YHEN-RELATED"/>
    <property type="match status" value="1"/>
</dbReference>
<comment type="caution">
    <text evidence="3">The sequence shown here is derived from an EMBL/GenBank/DDBJ whole genome shotgun (WGS) entry which is preliminary data.</text>
</comment>
<feature type="transmembrane region" description="Helical" evidence="1">
    <location>
        <begin position="7"/>
        <end position="31"/>
    </location>
</feature>
<keyword evidence="3" id="KW-0378">Hydrolase</keyword>
<dbReference type="GO" id="GO:0005975">
    <property type="term" value="P:carbohydrate metabolic process"/>
    <property type="evidence" value="ECO:0007669"/>
    <property type="project" value="InterPro"/>
</dbReference>
<organism evidence="3 4">
    <name type="scientific">Thermovenabulum gondwanense</name>
    <dbReference type="NCBI Taxonomy" id="520767"/>
    <lineage>
        <taxon>Bacteria</taxon>
        <taxon>Bacillati</taxon>
        <taxon>Bacillota</taxon>
        <taxon>Clostridia</taxon>
        <taxon>Thermosediminibacterales</taxon>
        <taxon>Thermosediminibacteraceae</taxon>
        <taxon>Thermovenabulum</taxon>
    </lineage>
</organism>
<dbReference type="EMBL" id="LOHZ01000027">
    <property type="protein sequence ID" value="KYO66489.1"/>
    <property type="molecule type" value="Genomic_DNA"/>
</dbReference>
<dbReference type="EC" id="3.5.1.104" evidence="3"/>
<accession>A0A162MKG9</accession>
<dbReference type="Pfam" id="PF01522">
    <property type="entry name" value="Polysacc_deac_1"/>
    <property type="match status" value="1"/>
</dbReference>
<dbReference type="InterPro" id="IPR002509">
    <property type="entry name" value="NODB_dom"/>
</dbReference>
<protein>
    <submittedName>
        <fullName evidence="3">Peptidoglycan-N-acetylglucosamine deacetylase</fullName>
        <ecNumber evidence="3">3.5.1.104</ecNumber>
    </submittedName>
</protein>
<dbReference type="STRING" id="520767.ATZ99_11170"/>
<reference evidence="3 4" key="1">
    <citation type="submission" date="2015-12" db="EMBL/GenBank/DDBJ databases">
        <title>Draft genome of Thermovenabulum gondwanense isolated from a red thermophilic microbial mat colonisisng an outflow channel of a bore well.</title>
        <authorList>
            <person name="Patel B.K."/>
        </authorList>
    </citation>
    <scope>NUCLEOTIDE SEQUENCE [LARGE SCALE GENOMIC DNA]</scope>
    <source>
        <strain evidence="3 4">R270</strain>
    </source>
</reference>
<dbReference type="AlphaFoldDB" id="A0A162MKG9"/>
<dbReference type="SUPFAM" id="SSF88713">
    <property type="entry name" value="Glycoside hydrolase/deacetylase"/>
    <property type="match status" value="1"/>
</dbReference>
<keyword evidence="4" id="KW-1185">Reference proteome</keyword>
<keyword evidence="1" id="KW-0812">Transmembrane</keyword>